<keyword evidence="7" id="KW-0963">Cytoplasm</keyword>
<dbReference type="InParanoid" id="A0A0C2TSZ4"/>
<protein>
    <recommendedName>
        <fullName evidence="5">DASH complex subunit SPC19</fullName>
    </recommendedName>
    <alternativeName>
        <fullName evidence="12">Outer kinetochore protein SPC19</fullName>
    </alternativeName>
</protein>
<gene>
    <name evidence="14" type="ORF">M378DRAFT_189929</name>
</gene>
<dbReference type="EMBL" id="KN818224">
    <property type="protein sequence ID" value="KIL70424.1"/>
    <property type="molecule type" value="Genomic_DNA"/>
</dbReference>
<dbReference type="STRING" id="946122.A0A0C2TSZ4"/>
<keyword evidence="6" id="KW-0158">Chromosome</keyword>
<evidence type="ECO:0000256" key="13">
    <source>
        <dbReference type="SAM" id="MobiDB-lite"/>
    </source>
</evidence>
<dbReference type="PANTHER" id="PTHR28262:SF1">
    <property type="entry name" value="DASH COMPLEX SUBUNIT SPC19"/>
    <property type="match status" value="1"/>
</dbReference>
<evidence type="ECO:0000313" key="15">
    <source>
        <dbReference type="Proteomes" id="UP000054549"/>
    </source>
</evidence>
<proteinExistence type="inferred from homology"/>
<keyword evidence="15" id="KW-1185">Reference proteome</keyword>
<evidence type="ECO:0000256" key="9">
    <source>
        <dbReference type="ARBA" id="ARBA00023212"/>
    </source>
</evidence>
<comment type="subcellular location">
    <subcellularLocation>
        <location evidence="3">Chromosome</location>
        <location evidence="3">Centromere</location>
        <location evidence="3">Kinetochore</location>
    </subcellularLocation>
    <subcellularLocation>
        <location evidence="2">Cytoplasm</location>
        <location evidence="2">Cytoskeleton</location>
        <location evidence="2">Spindle</location>
    </subcellularLocation>
    <subcellularLocation>
        <location evidence="1">Nucleus</location>
    </subcellularLocation>
</comment>
<dbReference type="GO" id="GO:0005876">
    <property type="term" value="C:spindle microtubule"/>
    <property type="evidence" value="ECO:0007669"/>
    <property type="project" value="InterPro"/>
</dbReference>
<evidence type="ECO:0000256" key="10">
    <source>
        <dbReference type="ARBA" id="ARBA00023242"/>
    </source>
</evidence>
<dbReference type="Proteomes" id="UP000054549">
    <property type="component" value="Unassembled WGS sequence"/>
</dbReference>
<dbReference type="AlphaFoldDB" id="A0A0C2TSZ4"/>
<evidence type="ECO:0000256" key="3">
    <source>
        <dbReference type="ARBA" id="ARBA00004629"/>
    </source>
</evidence>
<keyword evidence="9" id="KW-0206">Cytoskeleton</keyword>
<keyword evidence="10" id="KW-0539">Nucleus</keyword>
<evidence type="ECO:0000256" key="7">
    <source>
        <dbReference type="ARBA" id="ARBA00022490"/>
    </source>
</evidence>
<dbReference type="OrthoDB" id="3361333at2759"/>
<evidence type="ECO:0000256" key="6">
    <source>
        <dbReference type="ARBA" id="ARBA00022454"/>
    </source>
</evidence>
<accession>A0A0C2TSZ4</accession>
<sequence>MSRLSRANLKARESVFGAGSEIYRGEIQATCPASLSECVMALEDCCEEAYEAQNLLRNGTQDLLRMSKVLDNQRIFLLVNESTVKRYKAEIADEVEPQITELLRRAEQGLEALVRKETLLQNKRENAKLNPQRAGGGTTSAQRLEARRHHLLVKQRERLEEELKALKAEVEELERNVVED</sequence>
<dbReference type="InterPro" id="IPR013251">
    <property type="entry name" value="DASH_Spc19"/>
</dbReference>
<name>A0A0C2TSZ4_AMAMK</name>
<reference evidence="14 15" key="1">
    <citation type="submission" date="2014-04" db="EMBL/GenBank/DDBJ databases">
        <title>Evolutionary Origins and Diversification of the Mycorrhizal Mutualists.</title>
        <authorList>
            <consortium name="DOE Joint Genome Institute"/>
            <consortium name="Mycorrhizal Genomics Consortium"/>
            <person name="Kohler A."/>
            <person name="Kuo A."/>
            <person name="Nagy L.G."/>
            <person name="Floudas D."/>
            <person name="Copeland A."/>
            <person name="Barry K.W."/>
            <person name="Cichocki N."/>
            <person name="Veneault-Fourrey C."/>
            <person name="LaButti K."/>
            <person name="Lindquist E.A."/>
            <person name="Lipzen A."/>
            <person name="Lundell T."/>
            <person name="Morin E."/>
            <person name="Murat C."/>
            <person name="Riley R."/>
            <person name="Ohm R."/>
            <person name="Sun H."/>
            <person name="Tunlid A."/>
            <person name="Henrissat B."/>
            <person name="Grigoriev I.V."/>
            <person name="Hibbett D.S."/>
            <person name="Martin F."/>
        </authorList>
    </citation>
    <scope>NUCLEOTIDE SEQUENCE [LARGE SCALE GENOMIC DNA]</scope>
    <source>
        <strain evidence="14 15">Koide BX008</strain>
    </source>
</reference>
<organism evidence="14 15">
    <name type="scientific">Amanita muscaria (strain Koide BX008)</name>
    <dbReference type="NCBI Taxonomy" id="946122"/>
    <lineage>
        <taxon>Eukaryota</taxon>
        <taxon>Fungi</taxon>
        <taxon>Dikarya</taxon>
        <taxon>Basidiomycota</taxon>
        <taxon>Agaricomycotina</taxon>
        <taxon>Agaricomycetes</taxon>
        <taxon>Agaricomycetidae</taxon>
        <taxon>Agaricales</taxon>
        <taxon>Pluteineae</taxon>
        <taxon>Amanitaceae</taxon>
        <taxon>Amanita</taxon>
    </lineage>
</organism>
<dbReference type="Pfam" id="PF08287">
    <property type="entry name" value="DASH_Spc19"/>
    <property type="match status" value="1"/>
</dbReference>
<evidence type="ECO:0000256" key="12">
    <source>
        <dbReference type="ARBA" id="ARBA00032583"/>
    </source>
</evidence>
<comment type="similarity">
    <text evidence="4">Belongs to the DASH complex SPC19 family.</text>
</comment>
<dbReference type="GO" id="GO:0008608">
    <property type="term" value="P:attachment of spindle microtubules to kinetochore"/>
    <property type="evidence" value="ECO:0007669"/>
    <property type="project" value="InterPro"/>
</dbReference>
<evidence type="ECO:0000256" key="2">
    <source>
        <dbReference type="ARBA" id="ARBA00004186"/>
    </source>
</evidence>
<dbReference type="PANTHER" id="PTHR28262">
    <property type="entry name" value="DASH COMPLEX SUBUNIT SPC19"/>
    <property type="match status" value="1"/>
</dbReference>
<evidence type="ECO:0000313" key="14">
    <source>
        <dbReference type="EMBL" id="KIL70424.1"/>
    </source>
</evidence>
<evidence type="ECO:0000256" key="1">
    <source>
        <dbReference type="ARBA" id="ARBA00004123"/>
    </source>
</evidence>
<keyword evidence="11" id="KW-0137">Centromere</keyword>
<dbReference type="GO" id="GO:0042729">
    <property type="term" value="C:DASH complex"/>
    <property type="evidence" value="ECO:0007669"/>
    <property type="project" value="InterPro"/>
</dbReference>
<evidence type="ECO:0000256" key="8">
    <source>
        <dbReference type="ARBA" id="ARBA00022838"/>
    </source>
</evidence>
<dbReference type="HOGENOM" id="CLU_118729_0_0_1"/>
<keyword evidence="8" id="KW-0995">Kinetochore</keyword>
<evidence type="ECO:0000256" key="11">
    <source>
        <dbReference type="ARBA" id="ARBA00023328"/>
    </source>
</evidence>
<evidence type="ECO:0000256" key="4">
    <source>
        <dbReference type="ARBA" id="ARBA00008952"/>
    </source>
</evidence>
<feature type="region of interest" description="Disordered" evidence="13">
    <location>
        <begin position="124"/>
        <end position="144"/>
    </location>
</feature>
<evidence type="ECO:0000256" key="5">
    <source>
        <dbReference type="ARBA" id="ARBA00016329"/>
    </source>
</evidence>